<feature type="compositionally biased region" description="Low complexity" evidence="2">
    <location>
        <begin position="91"/>
        <end position="103"/>
    </location>
</feature>
<feature type="region of interest" description="Disordered" evidence="2">
    <location>
        <begin position="91"/>
        <end position="112"/>
    </location>
</feature>
<keyword evidence="4" id="KW-1185">Reference proteome</keyword>
<feature type="compositionally biased region" description="Basic and acidic residues" evidence="2">
    <location>
        <begin position="194"/>
        <end position="206"/>
    </location>
</feature>
<evidence type="ECO:0000313" key="3">
    <source>
        <dbReference type="EMBL" id="TVZ01056.1"/>
    </source>
</evidence>
<dbReference type="PANTHER" id="PTHR31088:SF6">
    <property type="entry name" value="PHAGE SHOCK PROTEIN A"/>
    <property type="match status" value="1"/>
</dbReference>
<dbReference type="Pfam" id="PF04012">
    <property type="entry name" value="PspA_IM30"/>
    <property type="match status" value="1"/>
</dbReference>
<dbReference type="Proteomes" id="UP000460272">
    <property type="component" value="Unassembled WGS sequence"/>
</dbReference>
<dbReference type="InterPro" id="IPR007157">
    <property type="entry name" value="PspA_VIPP1"/>
</dbReference>
<comment type="caution">
    <text evidence="3">The sequence shown here is derived from an EMBL/GenBank/DDBJ whole genome shotgun (WGS) entry which is preliminary data.</text>
</comment>
<dbReference type="OrthoDB" id="9779630at2"/>
<dbReference type="RefSeq" id="WP_145859328.1">
    <property type="nucleotide sequence ID" value="NZ_RPFW01000007.1"/>
</dbReference>
<gene>
    <name evidence="3" type="ORF">EAS64_32655</name>
</gene>
<evidence type="ECO:0000313" key="4">
    <source>
        <dbReference type="Proteomes" id="UP000460272"/>
    </source>
</evidence>
<dbReference type="EMBL" id="RPFW01000007">
    <property type="protein sequence ID" value="TVZ01056.1"/>
    <property type="molecule type" value="Genomic_DNA"/>
</dbReference>
<protein>
    <submittedName>
        <fullName evidence="3">PspA/IM30 family protein</fullName>
    </submittedName>
</protein>
<sequence>MSLFSRAHDILAAKANEALDSVENPNEQLDYAYQQMLEYITRVRQALVEIAAERKRLELQEPQLRQSVDHLGNQAEAARGQGRDDLAAEALSRQAAARQQADEMVAQHEELTRQEQQLQQTLAQLQQRVSQFRSQKEVMKADYAVAQADDYGGTGDALVRAQDKIATMQARAGATDELMQSGALEDASGNSARTQEELDEAARAADVESQLAALKAKLAAPPATPELPAGDPDEAGPAKE</sequence>
<organism evidence="3 4">
    <name type="scientific">Trebonia kvetii</name>
    <dbReference type="NCBI Taxonomy" id="2480626"/>
    <lineage>
        <taxon>Bacteria</taxon>
        <taxon>Bacillati</taxon>
        <taxon>Actinomycetota</taxon>
        <taxon>Actinomycetes</taxon>
        <taxon>Streptosporangiales</taxon>
        <taxon>Treboniaceae</taxon>
        <taxon>Trebonia</taxon>
    </lineage>
</organism>
<dbReference type="AlphaFoldDB" id="A0A6P2BS42"/>
<dbReference type="PANTHER" id="PTHR31088">
    <property type="entry name" value="MEMBRANE-ASSOCIATED PROTEIN VIPP1, CHLOROPLASTIC"/>
    <property type="match status" value="1"/>
</dbReference>
<proteinExistence type="inferred from homology"/>
<accession>A0A6P2BS42</accession>
<name>A0A6P2BS42_9ACTN</name>
<evidence type="ECO:0000256" key="2">
    <source>
        <dbReference type="SAM" id="MobiDB-lite"/>
    </source>
</evidence>
<feature type="region of interest" description="Disordered" evidence="2">
    <location>
        <begin position="185"/>
        <end position="240"/>
    </location>
</feature>
<evidence type="ECO:0000256" key="1">
    <source>
        <dbReference type="ARBA" id="ARBA00043985"/>
    </source>
</evidence>
<comment type="similarity">
    <text evidence="1">Belongs to the PspA/Vipp/IM30 family.</text>
</comment>
<reference evidence="3 4" key="1">
    <citation type="submission" date="2018-11" db="EMBL/GenBank/DDBJ databases">
        <title>Trebonia kvetii gen.nov., sp.nov., a novel acidophilic actinobacterium, and proposal of the new actinobacterial family Treboniaceae fam. nov.</title>
        <authorList>
            <person name="Rapoport D."/>
            <person name="Sagova-Mareckova M."/>
            <person name="Sedlacek I."/>
            <person name="Provaznik J."/>
            <person name="Kralova S."/>
            <person name="Pavlinic D."/>
            <person name="Benes V."/>
            <person name="Kopecky J."/>
        </authorList>
    </citation>
    <scope>NUCLEOTIDE SEQUENCE [LARGE SCALE GENOMIC DNA]</scope>
    <source>
        <strain evidence="3 4">15Tr583</strain>
    </source>
</reference>
<feature type="compositionally biased region" description="Low complexity" evidence="2">
    <location>
        <begin position="211"/>
        <end position="229"/>
    </location>
</feature>